<keyword evidence="3" id="KW-1185">Reference proteome</keyword>
<dbReference type="EMBL" id="WTXG01000012">
    <property type="protein sequence ID" value="KAI0301910.1"/>
    <property type="molecule type" value="Genomic_DNA"/>
</dbReference>
<dbReference type="AlphaFoldDB" id="A0AAD4M763"/>
<evidence type="ECO:0000313" key="3">
    <source>
        <dbReference type="Proteomes" id="UP001203297"/>
    </source>
</evidence>
<gene>
    <name evidence="2" type="ORF">B0F90DRAFT_1716316</name>
</gene>
<comment type="caution">
    <text evidence="2">The sequence shown here is derived from an EMBL/GenBank/DDBJ whole genome shotgun (WGS) entry which is preliminary data.</text>
</comment>
<protein>
    <submittedName>
        <fullName evidence="2">Uncharacterized protein</fullName>
    </submittedName>
</protein>
<evidence type="ECO:0000313" key="2">
    <source>
        <dbReference type="EMBL" id="KAI0301910.1"/>
    </source>
</evidence>
<dbReference type="Proteomes" id="UP001203297">
    <property type="component" value="Unassembled WGS sequence"/>
</dbReference>
<name>A0AAD4M763_9AGAM</name>
<reference evidence="2" key="1">
    <citation type="journal article" date="2022" name="New Phytol.">
        <title>Evolutionary transition to the ectomycorrhizal habit in the genomes of a hyperdiverse lineage of mushroom-forming fungi.</title>
        <authorList>
            <person name="Looney B."/>
            <person name="Miyauchi S."/>
            <person name="Morin E."/>
            <person name="Drula E."/>
            <person name="Courty P.E."/>
            <person name="Kohler A."/>
            <person name="Kuo A."/>
            <person name="LaButti K."/>
            <person name="Pangilinan J."/>
            <person name="Lipzen A."/>
            <person name="Riley R."/>
            <person name="Andreopoulos W."/>
            <person name="He G."/>
            <person name="Johnson J."/>
            <person name="Nolan M."/>
            <person name="Tritt A."/>
            <person name="Barry K.W."/>
            <person name="Grigoriev I.V."/>
            <person name="Nagy L.G."/>
            <person name="Hibbett D."/>
            <person name="Henrissat B."/>
            <person name="Matheny P.B."/>
            <person name="Labbe J."/>
            <person name="Martin F.M."/>
        </authorList>
    </citation>
    <scope>NUCLEOTIDE SEQUENCE</scope>
    <source>
        <strain evidence="2">BPL690</strain>
    </source>
</reference>
<feature type="region of interest" description="Disordered" evidence="1">
    <location>
        <begin position="37"/>
        <end position="73"/>
    </location>
</feature>
<sequence length="73" mass="8828">MRRHRRREPLWTQGKPNLVVTFSPRLRDRISRAIASSTHHLLKKTNRRLSAQSASPRPMSLPQYTMRRRRRRL</sequence>
<proteinExistence type="predicted"/>
<organism evidence="2 3">
    <name type="scientific">Multifurca ochricompacta</name>
    <dbReference type="NCBI Taxonomy" id="376703"/>
    <lineage>
        <taxon>Eukaryota</taxon>
        <taxon>Fungi</taxon>
        <taxon>Dikarya</taxon>
        <taxon>Basidiomycota</taxon>
        <taxon>Agaricomycotina</taxon>
        <taxon>Agaricomycetes</taxon>
        <taxon>Russulales</taxon>
        <taxon>Russulaceae</taxon>
        <taxon>Multifurca</taxon>
    </lineage>
</organism>
<evidence type="ECO:0000256" key="1">
    <source>
        <dbReference type="SAM" id="MobiDB-lite"/>
    </source>
</evidence>
<accession>A0AAD4M763</accession>